<dbReference type="AlphaFoldDB" id="A0A9P3PD80"/>
<dbReference type="OrthoDB" id="2316594at2759"/>
<evidence type="ECO:0000313" key="2">
    <source>
        <dbReference type="Proteomes" id="UP001063166"/>
    </source>
</evidence>
<keyword evidence="2" id="KW-1185">Reference proteome</keyword>
<protein>
    <submittedName>
        <fullName evidence="1">Uncharacterized protein</fullName>
    </submittedName>
</protein>
<comment type="caution">
    <text evidence="1">The sequence shown here is derived from an EMBL/GenBank/DDBJ whole genome shotgun (WGS) entry which is preliminary data.</text>
</comment>
<reference evidence="1" key="1">
    <citation type="submission" date="2022-07" db="EMBL/GenBank/DDBJ databases">
        <title>The genome of Lyophyllum shimeji provides insight into the initial evolution of ectomycorrhizal fungal genome.</title>
        <authorList>
            <person name="Kobayashi Y."/>
            <person name="Shibata T."/>
            <person name="Hirakawa H."/>
            <person name="Shigenobu S."/>
            <person name="Nishiyama T."/>
            <person name="Yamada A."/>
            <person name="Hasebe M."/>
            <person name="Kawaguchi M."/>
        </authorList>
    </citation>
    <scope>NUCLEOTIDE SEQUENCE</scope>
    <source>
        <strain evidence="1">AT787</strain>
    </source>
</reference>
<proteinExistence type="predicted"/>
<evidence type="ECO:0000313" key="1">
    <source>
        <dbReference type="EMBL" id="GLB33673.1"/>
    </source>
</evidence>
<sequence>MRELEAHKKKFNPAQLAELEQRVALHKAFVDRKSRSLSRGRFAAGTLTVIDLSDPFVDPTSVCEISKSSSDSSSAQMLVLEKFWSLTKHINIYPPIEGHRA</sequence>
<accession>A0A9P3PD80</accession>
<name>A0A9P3PD80_LYOSH</name>
<dbReference type="Proteomes" id="UP001063166">
    <property type="component" value="Unassembled WGS sequence"/>
</dbReference>
<dbReference type="EMBL" id="BRPK01000001">
    <property type="protein sequence ID" value="GLB33673.1"/>
    <property type="molecule type" value="Genomic_DNA"/>
</dbReference>
<organism evidence="1 2">
    <name type="scientific">Lyophyllum shimeji</name>
    <name type="common">Hon-shimeji</name>
    <name type="synonym">Tricholoma shimeji</name>
    <dbReference type="NCBI Taxonomy" id="47721"/>
    <lineage>
        <taxon>Eukaryota</taxon>
        <taxon>Fungi</taxon>
        <taxon>Dikarya</taxon>
        <taxon>Basidiomycota</taxon>
        <taxon>Agaricomycotina</taxon>
        <taxon>Agaricomycetes</taxon>
        <taxon>Agaricomycetidae</taxon>
        <taxon>Agaricales</taxon>
        <taxon>Tricholomatineae</taxon>
        <taxon>Lyophyllaceae</taxon>
        <taxon>Lyophyllum</taxon>
    </lineage>
</organism>
<gene>
    <name evidence="1" type="ORF">LshimejAT787_0105570</name>
</gene>